<dbReference type="EMBL" id="JPRM01000051">
    <property type="protein sequence ID" value="KFF08879.1"/>
    <property type="molecule type" value="Genomic_DNA"/>
</dbReference>
<dbReference type="EMBL" id="MUGY01000005">
    <property type="protein sequence ID" value="OXA95834.1"/>
    <property type="molecule type" value="Genomic_DNA"/>
</dbReference>
<protein>
    <submittedName>
        <fullName evidence="1">Uncharacterized protein</fullName>
    </submittedName>
</protein>
<reference evidence="1 3" key="1">
    <citation type="submission" date="2014-07" db="EMBL/GenBank/DDBJ databases">
        <title>Genome of Flavobacterium hydatis DSM 2063.</title>
        <authorList>
            <person name="Pipes S.E."/>
            <person name="Stropko S.J."/>
            <person name="Newman J.D."/>
        </authorList>
    </citation>
    <scope>NUCLEOTIDE SEQUENCE [LARGE SCALE GENOMIC DNA]</scope>
    <source>
        <strain evidence="1 3">DSM 2063</strain>
    </source>
</reference>
<organism evidence="1 3">
    <name type="scientific">Flavobacterium hydatis</name>
    <name type="common">Cytophaga aquatilis</name>
    <dbReference type="NCBI Taxonomy" id="991"/>
    <lineage>
        <taxon>Bacteria</taxon>
        <taxon>Pseudomonadati</taxon>
        <taxon>Bacteroidota</taxon>
        <taxon>Flavobacteriia</taxon>
        <taxon>Flavobacteriales</taxon>
        <taxon>Flavobacteriaceae</taxon>
        <taxon>Flavobacterium</taxon>
    </lineage>
</organism>
<name>A0A085ZWR5_FLAHY</name>
<dbReference type="RefSeq" id="WP_035628024.1">
    <property type="nucleotide sequence ID" value="NZ_JBEWQG010000013.1"/>
</dbReference>
<reference evidence="2 4" key="2">
    <citation type="submission" date="2016-11" db="EMBL/GenBank/DDBJ databases">
        <title>Whole genomes of Flavobacteriaceae.</title>
        <authorList>
            <person name="Stine C."/>
            <person name="Li C."/>
            <person name="Tadesse D."/>
        </authorList>
    </citation>
    <scope>NUCLEOTIDE SEQUENCE [LARGE SCALE GENOMIC DNA]</scope>
    <source>
        <strain evidence="2 4">ATCC 29551</strain>
    </source>
</reference>
<evidence type="ECO:0000313" key="2">
    <source>
        <dbReference type="EMBL" id="OXA95834.1"/>
    </source>
</evidence>
<dbReference type="eggNOG" id="ENOG5032QWY">
    <property type="taxonomic scope" value="Bacteria"/>
</dbReference>
<keyword evidence="4" id="KW-1185">Reference proteome</keyword>
<dbReference type="Proteomes" id="UP000198424">
    <property type="component" value="Unassembled WGS sequence"/>
</dbReference>
<evidence type="ECO:0000313" key="1">
    <source>
        <dbReference type="EMBL" id="KFF08879.1"/>
    </source>
</evidence>
<accession>A0A085ZWR5</accession>
<dbReference type="OrthoDB" id="1453496at2"/>
<dbReference type="STRING" id="991.IW20_23370"/>
<evidence type="ECO:0000313" key="3">
    <source>
        <dbReference type="Proteomes" id="UP000028712"/>
    </source>
</evidence>
<sequence length="225" mass="25539">MFDIKIDSNNYKPKYVYTRVVFFVLFLTATSYSQNRDIPVEVLGGNRAFTHQMYMTKYMHDKSRFGYFGYLRYESPYAKFEESSILGQSLFFYDVAGLISVGGGGYATNSGFVPQIAIAYSKAIRSFSFLAFAAVEPIKSPNGEIFTIMTYNPTISKNENWKLFMQFIGSLNFNLKGNGYNTASQYLRLGLENNGWQFGIGTDLIQISTTNDFSANTGLFIRRLL</sequence>
<gene>
    <name evidence="2" type="ORF">B0A62_07580</name>
    <name evidence="1" type="ORF">IW20_23370</name>
</gene>
<evidence type="ECO:0000313" key="4">
    <source>
        <dbReference type="Proteomes" id="UP000198424"/>
    </source>
</evidence>
<dbReference type="Proteomes" id="UP000028712">
    <property type="component" value="Unassembled WGS sequence"/>
</dbReference>
<comment type="caution">
    <text evidence="1">The sequence shown here is derived from an EMBL/GenBank/DDBJ whole genome shotgun (WGS) entry which is preliminary data.</text>
</comment>
<proteinExistence type="predicted"/>
<dbReference type="AlphaFoldDB" id="A0A085ZWR5"/>